<evidence type="ECO:0000256" key="6">
    <source>
        <dbReference type="ARBA" id="ARBA00038255"/>
    </source>
</evidence>
<accession>A0A0G4GUN3</accession>
<proteinExistence type="inferred from homology"/>
<keyword evidence="4" id="KW-0819">tRNA processing</keyword>
<dbReference type="SMART" id="SM00320">
    <property type="entry name" value="WD40"/>
    <property type="match status" value="7"/>
</dbReference>
<keyword evidence="5" id="KW-0677">Repeat</keyword>
<dbReference type="PANTHER" id="PTHR14344">
    <property type="entry name" value="WD REPEAT PROTEIN"/>
    <property type="match status" value="1"/>
</dbReference>
<keyword evidence="3 7" id="KW-0853">WD repeat</keyword>
<name>A0A0G4GUN3_VITBC</name>
<dbReference type="OrthoDB" id="348564at2759"/>
<evidence type="ECO:0000313" key="9">
    <source>
        <dbReference type="EMBL" id="CEM34490.1"/>
    </source>
</evidence>
<dbReference type="PANTHER" id="PTHR14344:SF3">
    <property type="entry name" value="WD REPEAT-CONTAINING PROTEIN 6"/>
    <property type="match status" value="1"/>
</dbReference>
<dbReference type="AlphaFoldDB" id="A0A0G4GUN3"/>
<dbReference type="InterPro" id="IPR051973">
    <property type="entry name" value="tRNA_Anticodon_Mtase-Reg"/>
</dbReference>
<dbReference type="InParanoid" id="A0A0G4GUN3"/>
<dbReference type="PROSITE" id="PS50082">
    <property type="entry name" value="WD_REPEATS_2"/>
    <property type="match status" value="1"/>
</dbReference>
<dbReference type="Proteomes" id="UP000041254">
    <property type="component" value="Unassembled WGS sequence"/>
</dbReference>
<feature type="repeat" description="WD" evidence="7">
    <location>
        <begin position="221"/>
        <end position="252"/>
    </location>
</feature>
<evidence type="ECO:0000256" key="3">
    <source>
        <dbReference type="ARBA" id="ARBA00022574"/>
    </source>
</evidence>
<evidence type="ECO:0000256" key="5">
    <source>
        <dbReference type="ARBA" id="ARBA00022737"/>
    </source>
</evidence>
<dbReference type="Gene3D" id="2.130.10.10">
    <property type="entry name" value="YVTN repeat-like/Quinoprotein amine dehydrogenase"/>
    <property type="match status" value="3"/>
</dbReference>
<keyword evidence="2" id="KW-0963">Cytoplasm</keyword>
<evidence type="ECO:0000313" key="10">
    <source>
        <dbReference type="Proteomes" id="UP000041254"/>
    </source>
</evidence>
<dbReference type="InterPro" id="IPR036322">
    <property type="entry name" value="WD40_repeat_dom_sf"/>
</dbReference>
<evidence type="ECO:0000256" key="7">
    <source>
        <dbReference type="PROSITE-ProRule" id="PRU00221"/>
    </source>
</evidence>
<comment type="similarity">
    <text evidence="6">Belongs to the WD repeat WDR6 family.</text>
</comment>
<dbReference type="STRING" id="1169540.A0A0G4GUN3"/>
<keyword evidence="10" id="KW-1185">Reference proteome</keyword>
<evidence type="ECO:0000256" key="1">
    <source>
        <dbReference type="ARBA" id="ARBA00004496"/>
    </source>
</evidence>
<reference evidence="9 10" key="1">
    <citation type="submission" date="2014-11" db="EMBL/GenBank/DDBJ databases">
        <authorList>
            <person name="Zhu J."/>
            <person name="Qi W."/>
            <person name="Song R."/>
        </authorList>
    </citation>
    <scope>NUCLEOTIDE SEQUENCE [LARGE SCALE GENOMIC DNA]</scope>
</reference>
<gene>
    <name evidence="9" type="ORF">Vbra_10413</name>
</gene>
<dbReference type="VEuPathDB" id="CryptoDB:Vbra_10413"/>
<evidence type="ECO:0000256" key="2">
    <source>
        <dbReference type="ARBA" id="ARBA00022490"/>
    </source>
</evidence>
<dbReference type="EMBL" id="CDMY01000821">
    <property type="protein sequence ID" value="CEM34490.1"/>
    <property type="molecule type" value="Genomic_DNA"/>
</dbReference>
<comment type="subcellular location">
    <subcellularLocation>
        <location evidence="1">Cytoplasm</location>
    </subcellularLocation>
</comment>
<dbReference type="InterPro" id="IPR015943">
    <property type="entry name" value="WD40/YVTN_repeat-like_dom_sf"/>
</dbReference>
<dbReference type="GO" id="GO:0005737">
    <property type="term" value="C:cytoplasm"/>
    <property type="evidence" value="ECO:0007669"/>
    <property type="project" value="UniProtKB-SubCell"/>
</dbReference>
<organism evidence="9 10">
    <name type="scientific">Vitrella brassicaformis (strain CCMP3155)</name>
    <dbReference type="NCBI Taxonomy" id="1169540"/>
    <lineage>
        <taxon>Eukaryota</taxon>
        <taxon>Sar</taxon>
        <taxon>Alveolata</taxon>
        <taxon>Colpodellida</taxon>
        <taxon>Vitrellaceae</taxon>
        <taxon>Vitrella</taxon>
    </lineage>
</organism>
<dbReference type="InterPro" id="IPR001680">
    <property type="entry name" value="WD40_rpt"/>
</dbReference>
<dbReference type="Pfam" id="PF00400">
    <property type="entry name" value="WD40"/>
    <property type="match status" value="3"/>
</dbReference>
<evidence type="ECO:0000256" key="8">
    <source>
        <dbReference type="SAM" id="MobiDB-lite"/>
    </source>
</evidence>
<dbReference type="SUPFAM" id="SSF50978">
    <property type="entry name" value="WD40 repeat-like"/>
    <property type="match status" value="3"/>
</dbReference>
<protein>
    <submittedName>
        <fullName evidence="9">Uncharacterized protein</fullName>
    </submittedName>
</protein>
<dbReference type="GO" id="GO:0030488">
    <property type="term" value="P:tRNA methylation"/>
    <property type="evidence" value="ECO:0007669"/>
    <property type="project" value="TreeGrafter"/>
</dbReference>
<evidence type="ECO:0000256" key="4">
    <source>
        <dbReference type="ARBA" id="ARBA00022694"/>
    </source>
</evidence>
<feature type="region of interest" description="Disordered" evidence="8">
    <location>
        <begin position="752"/>
        <end position="776"/>
    </location>
</feature>
<sequence>MFESFKSDESNLTLEWRCFVGSVKAVTFYGHAHAEMNVAFASGGCIRCFSAATGRELHGPLAFSDHTHVHGLDHHTGGESDSYLLAWGGRRLQLYSLSTPPSPCHRPYHTREWILTTQMLTARSPRQPQASPLTLLVGCAHNTVEQVCVREGTMVSLMSVECRDDSLLYSMGLLVVGCGDDGRVLVAAGTAFSKILLWWFDLDGEDRPGVASERVEVTQELCGHRGVLFRLRFFFDGAVLCSTSDDRTARVWRRVDVHDRQSPYECIGVLEGHTSRVWDVSVVPSAAADAADAHFLPAPFLVATAGEDSTVRLWRSDGTQVASFLGHCGRGVRSVQGHTTRPIVVSGGEDCDVKLWHVDQHMPPRLEDGAKADNPQSDAVASWQIPPDGYTRSSSGQRDVIKSVHMTDHQSALLATQSGRVFILQWTNDAGGPVSARLLLETTTIPTQFTGMDVSGSVLACSCADGSVVVAWLPGGQGSWTAYDRLHAYQRSIYTNKRVDRVFVLTLADHLYPPLILAADFTGDIRLLPHTPALTHDQAPPSTTLAVSPPMSPCPPGAAAINLSPSPATSKTRSCRLMSALVVDASHVMLGDEHGGVHVVWVSVGEGEGEGMLRGRVVVSEERVHGGGKVLGLTREGERVMSCGADGCICEYKWHHDASPPLQRISSYRVSQLNQLHQLIHTTPSTTTTSPDNKSLIVAFRDQDFVLWDLSTSMEVWRVCCGGSRRAFSFLHRGGRMSFAFSRHDTLSVHSVAAARQADPSSSQDENESEREGRSLVPGFHGREVLALKWIDKDMLVTAGEDNAVRLVRVSGSGDDNDDGGGVSSGTVMTSVQTCVMHPAAVRCLDVAKWQDDAHLVISAGARMVMNVFVAQAGRLSHVRKLAVGDIATEPQIPDQRFMAVASHLSPSSRHLTIFAGTSGALLYTTRMALPPSPTHALLQSITSLPSTVLAIKCLSVPIPLADVDKRGVHVVLLIVGTKDGNVSLYDATSSACGDGGGGSQAASASATSAWTDVPCVWERAHERGYKRGGRCVEGSGRGRGGRVKVGEGGLRLVASYRAHQVGTNAVDAAVIESTATCVDLLVCTGSDDQSITSARVRLSRHTQQPHSLQLCDHTDSQAIPTWTLPNAHHSSLRCGVLAPSHCGDDSCNKRHWHYVTVGWDQHVRVWKIGWAAQTQPDSSDGHEALVLTECSHTRTAVQDAAALCVFRDPPTPAAPMVLRVAVGGGGGAIECMGTVIP</sequence>